<name>A0A0F8XBK4_9ZZZZ</name>
<organism evidence="1">
    <name type="scientific">marine sediment metagenome</name>
    <dbReference type="NCBI Taxonomy" id="412755"/>
    <lineage>
        <taxon>unclassified sequences</taxon>
        <taxon>metagenomes</taxon>
        <taxon>ecological metagenomes</taxon>
    </lineage>
</organism>
<sequence>MTELKKVLMKRDEMTEEEADEYIEEMQERIFEGESPDEVLRNIGLEPDYIFDLIG</sequence>
<protein>
    <submittedName>
        <fullName evidence="1">Uncharacterized protein</fullName>
    </submittedName>
</protein>
<dbReference type="AlphaFoldDB" id="A0A0F8XBK4"/>
<proteinExistence type="predicted"/>
<dbReference type="EMBL" id="LAZR01060194">
    <property type="protein sequence ID" value="KKK66198.1"/>
    <property type="molecule type" value="Genomic_DNA"/>
</dbReference>
<gene>
    <name evidence="1" type="ORF">LCGC14_2966530</name>
</gene>
<accession>A0A0F8XBK4</accession>
<reference evidence="1" key="1">
    <citation type="journal article" date="2015" name="Nature">
        <title>Complex archaea that bridge the gap between prokaryotes and eukaryotes.</title>
        <authorList>
            <person name="Spang A."/>
            <person name="Saw J.H."/>
            <person name="Jorgensen S.L."/>
            <person name="Zaremba-Niedzwiedzka K."/>
            <person name="Martijn J."/>
            <person name="Lind A.E."/>
            <person name="van Eijk R."/>
            <person name="Schleper C."/>
            <person name="Guy L."/>
            <person name="Ettema T.J."/>
        </authorList>
    </citation>
    <scope>NUCLEOTIDE SEQUENCE</scope>
</reference>
<comment type="caution">
    <text evidence="1">The sequence shown here is derived from an EMBL/GenBank/DDBJ whole genome shotgun (WGS) entry which is preliminary data.</text>
</comment>
<evidence type="ECO:0000313" key="1">
    <source>
        <dbReference type="EMBL" id="KKK66198.1"/>
    </source>
</evidence>